<reference evidence="1" key="1">
    <citation type="submission" date="2014-11" db="EMBL/GenBank/DDBJ databases">
        <authorList>
            <person name="Amaro Gonzalez C."/>
        </authorList>
    </citation>
    <scope>NUCLEOTIDE SEQUENCE</scope>
</reference>
<sequence>MLCHSLFNGVICVLVKFLSWISEKNIFLRNFVLKCVPKKHKKVKCKTINLNVTKSDFKNVNKMSRRLCMLI</sequence>
<accession>A0A0E9X1T1</accession>
<organism evidence="1">
    <name type="scientific">Anguilla anguilla</name>
    <name type="common">European freshwater eel</name>
    <name type="synonym">Muraena anguilla</name>
    <dbReference type="NCBI Taxonomy" id="7936"/>
    <lineage>
        <taxon>Eukaryota</taxon>
        <taxon>Metazoa</taxon>
        <taxon>Chordata</taxon>
        <taxon>Craniata</taxon>
        <taxon>Vertebrata</taxon>
        <taxon>Euteleostomi</taxon>
        <taxon>Actinopterygii</taxon>
        <taxon>Neopterygii</taxon>
        <taxon>Teleostei</taxon>
        <taxon>Anguilliformes</taxon>
        <taxon>Anguillidae</taxon>
        <taxon>Anguilla</taxon>
    </lineage>
</organism>
<protein>
    <submittedName>
        <fullName evidence="1">Uncharacterized protein</fullName>
    </submittedName>
</protein>
<dbReference type="EMBL" id="GBXM01012914">
    <property type="protein sequence ID" value="JAH95663.1"/>
    <property type="molecule type" value="Transcribed_RNA"/>
</dbReference>
<proteinExistence type="predicted"/>
<name>A0A0E9X1T1_ANGAN</name>
<reference evidence="1" key="2">
    <citation type="journal article" date="2015" name="Fish Shellfish Immunol.">
        <title>Early steps in the European eel (Anguilla anguilla)-Vibrio vulnificus interaction in the gills: Role of the RtxA13 toxin.</title>
        <authorList>
            <person name="Callol A."/>
            <person name="Pajuelo D."/>
            <person name="Ebbesson L."/>
            <person name="Teles M."/>
            <person name="MacKenzie S."/>
            <person name="Amaro C."/>
        </authorList>
    </citation>
    <scope>NUCLEOTIDE SEQUENCE</scope>
</reference>
<dbReference type="AlphaFoldDB" id="A0A0E9X1T1"/>
<evidence type="ECO:0000313" key="1">
    <source>
        <dbReference type="EMBL" id="JAH95663.1"/>
    </source>
</evidence>